<accession>A0AAP0HZB5</accession>
<evidence type="ECO:0000313" key="1">
    <source>
        <dbReference type="EMBL" id="KAK9103557.1"/>
    </source>
</evidence>
<keyword evidence="2" id="KW-1185">Reference proteome</keyword>
<proteinExistence type="predicted"/>
<comment type="caution">
    <text evidence="1">The sequence shown here is derived from an EMBL/GenBank/DDBJ whole genome shotgun (WGS) entry which is preliminary data.</text>
</comment>
<dbReference type="AlphaFoldDB" id="A0AAP0HZB5"/>
<name>A0AAP0HZB5_9MAGN</name>
<reference evidence="1 2" key="1">
    <citation type="submission" date="2024-01" db="EMBL/GenBank/DDBJ databases">
        <title>Genome assemblies of Stephania.</title>
        <authorList>
            <person name="Yang L."/>
        </authorList>
    </citation>
    <scope>NUCLEOTIDE SEQUENCE [LARGE SCALE GENOMIC DNA]</scope>
    <source>
        <strain evidence="1">QJT</strain>
        <tissue evidence="1">Leaf</tissue>
    </source>
</reference>
<dbReference type="Proteomes" id="UP001417504">
    <property type="component" value="Unassembled WGS sequence"/>
</dbReference>
<protein>
    <submittedName>
        <fullName evidence="1">Uncharacterized protein</fullName>
    </submittedName>
</protein>
<organism evidence="1 2">
    <name type="scientific">Stephania japonica</name>
    <dbReference type="NCBI Taxonomy" id="461633"/>
    <lineage>
        <taxon>Eukaryota</taxon>
        <taxon>Viridiplantae</taxon>
        <taxon>Streptophyta</taxon>
        <taxon>Embryophyta</taxon>
        <taxon>Tracheophyta</taxon>
        <taxon>Spermatophyta</taxon>
        <taxon>Magnoliopsida</taxon>
        <taxon>Ranunculales</taxon>
        <taxon>Menispermaceae</taxon>
        <taxon>Menispermoideae</taxon>
        <taxon>Cissampelideae</taxon>
        <taxon>Stephania</taxon>
    </lineage>
</organism>
<dbReference type="EMBL" id="JBBNAE010000008">
    <property type="protein sequence ID" value="KAK9103557.1"/>
    <property type="molecule type" value="Genomic_DNA"/>
</dbReference>
<sequence>MIAPPLSLGLPSLLTISTLHLRLSIDLLYPHRSLHHACLAVSSKLAFKGSWKCVRMGCEVGTVRATEGATTMR</sequence>
<gene>
    <name evidence="1" type="ORF">Sjap_020811</name>
</gene>
<evidence type="ECO:0000313" key="2">
    <source>
        <dbReference type="Proteomes" id="UP001417504"/>
    </source>
</evidence>